<sequence>MKDGSAGDFVPAVKSDVKTVSSGTGKMVESGDQLEATDKDLLCPICMQIIKDAFLTSCGHSFCYMCIITHLDNKSDCPCCASSLTTNQLYPNFLLDKLLKKTFASQFSKSVSPLEHFRMKLLQGYQVSIKEVDALLSLLSEKKRKLEQEEAERNMQNLLDFLHFLRKKKIDELHEVQTDIQYIKEDASLVERHRIELYRARDEYLSKMQMHSDELQESNSWFSSSINKGNNDLMFASGKTQGGISTVNFQYKNADGKSQASSFGAQVKEASSVLTSQQTSQSSLAVMRKKRVQSQFNDLQQCYLQKRRQSVNLLQNHERDGDAMPREGYSSALSDFQSVLTTFTQYSRLRVIAELRHGELFHSANIVSSIEFDRDDEFFATADVSRRIKVFNFSTIVNEPPEAHRPVVEIPTRSKLSCLSWNKHTKNHIASSDYEGTVFVWDANTQQSVREYEEHEKRVWSVDFSSIESSMLVSGSDDCKVKIWSTKQDSSAINIDMKANICCVKYNPGSSTHVAVGSVDHHIHYYDLRNTSHPLHIFSGHQKTVSYVKFLSNDELASASTDNTLRLWDVKQYLPVRTFRGHTNERNFVGLSVNNEFLACGSETNENENGNGSFMNFQEISKPVTWHRFGTPNVEDSDDDAGSYFISAEEIHGLLSALVDASGMTHRWHIDPFATLKEPKSTDFIILKEQDDATGISMTSYSDDKIWGRTYWYRLPNWAFWGLLCPKQKNTRREVYEVVALTKAIVGAKRGMVEEKEAMHQEKLLIERNNFIGLNCVFEVKNDANGVVTKHKACLVAKGYVQKFKKTFYLGNMDGNCKVVIGFGNFYLVPSSSNYTCNHDQ</sequence>
<dbReference type="PROSITE" id="PS50089">
    <property type="entry name" value="ZF_RING_2"/>
    <property type="match status" value="1"/>
</dbReference>
<organism evidence="10 11">
    <name type="scientific">Mikania micrantha</name>
    <name type="common">bitter vine</name>
    <dbReference type="NCBI Taxonomy" id="192012"/>
    <lineage>
        <taxon>Eukaryota</taxon>
        <taxon>Viridiplantae</taxon>
        <taxon>Streptophyta</taxon>
        <taxon>Embryophyta</taxon>
        <taxon>Tracheophyta</taxon>
        <taxon>Spermatophyta</taxon>
        <taxon>Magnoliopsida</taxon>
        <taxon>eudicotyledons</taxon>
        <taxon>Gunneridae</taxon>
        <taxon>Pentapetalae</taxon>
        <taxon>asterids</taxon>
        <taxon>campanulids</taxon>
        <taxon>Asterales</taxon>
        <taxon>Asteraceae</taxon>
        <taxon>Asteroideae</taxon>
        <taxon>Heliantheae alliance</taxon>
        <taxon>Eupatorieae</taxon>
        <taxon>Mikania</taxon>
    </lineage>
</organism>
<evidence type="ECO:0000259" key="9">
    <source>
        <dbReference type="PROSITE" id="PS50089"/>
    </source>
</evidence>
<dbReference type="PROSITE" id="PS00678">
    <property type="entry name" value="WD_REPEATS_1"/>
    <property type="match status" value="1"/>
</dbReference>
<dbReference type="OrthoDB" id="273771at2759"/>
<dbReference type="SUPFAM" id="SSF50978">
    <property type="entry name" value="WD40 repeat-like"/>
    <property type="match status" value="1"/>
</dbReference>
<dbReference type="PROSITE" id="PS50082">
    <property type="entry name" value="WD_REPEATS_2"/>
    <property type="match status" value="2"/>
</dbReference>
<dbReference type="InterPro" id="IPR013083">
    <property type="entry name" value="Znf_RING/FYVE/PHD"/>
</dbReference>
<dbReference type="AlphaFoldDB" id="A0A5N6PMT3"/>
<dbReference type="InterPro" id="IPR019775">
    <property type="entry name" value="WD40_repeat_CS"/>
</dbReference>
<name>A0A5N6PMT3_9ASTR</name>
<keyword evidence="2" id="KW-0479">Metal-binding</keyword>
<evidence type="ECO:0000256" key="7">
    <source>
        <dbReference type="PROSITE-ProRule" id="PRU00221"/>
    </source>
</evidence>
<dbReference type="GO" id="GO:0043161">
    <property type="term" value="P:proteasome-mediated ubiquitin-dependent protein catabolic process"/>
    <property type="evidence" value="ECO:0007669"/>
    <property type="project" value="TreeGrafter"/>
</dbReference>
<evidence type="ECO:0000256" key="4">
    <source>
        <dbReference type="ARBA" id="ARBA00022771"/>
    </source>
</evidence>
<dbReference type="CDD" id="cd16504">
    <property type="entry name" value="RING-HC_COP1"/>
    <property type="match status" value="1"/>
</dbReference>
<dbReference type="InterPro" id="IPR015943">
    <property type="entry name" value="WD40/YVTN_repeat-like_dom_sf"/>
</dbReference>
<dbReference type="GO" id="GO:0061630">
    <property type="term" value="F:ubiquitin protein ligase activity"/>
    <property type="evidence" value="ECO:0007669"/>
    <property type="project" value="InterPro"/>
</dbReference>
<proteinExistence type="predicted"/>
<evidence type="ECO:0000256" key="8">
    <source>
        <dbReference type="SAM" id="Coils"/>
    </source>
</evidence>
<dbReference type="SMART" id="SM00320">
    <property type="entry name" value="WD40"/>
    <property type="match status" value="5"/>
</dbReference>
<dbReference type="EMBL" id="SZYD01000003">
    <property type="protein sequence ID" value="KAD6794420.1"/>
    <property type="molecule type" value="Genomic_DNA"/>
</dbReference>
<dbReference type="PANTHER" id="PTHR44080:SF1">
    <property type="entry name" value="E3 UBIQUITIN-PROTEIN LIGASE COP1"/>
    <property type="match status" value="1"/>
</dbReference>
<feature type="repeat" description="WD" evidence="7">
    <location>
        <begin position="452"/>
        <end position="494"/>
    </location>
</feature>
<keyword evidence="8" id="KW-0175">Coiled coil</keyword>
<dbReference type="Pfam" id="PF13923">
    <property type="entry name" value="zf-C3HC4_2"/>
    <property type="match status" value="1"/>
</dbReference>
<dbReference type="InterPro" id="IPR001841">
    <property type="entry name" value="Znf_RING"/>
</dbReference>
<dbReference type="Proteomes" id="UP000326396">
    <property type="component" value="Linkage Group LG11"/>
</dbReference>
<reference evidence="10 11" key="1">
    <citation type="submission" date="2019-05" db="EMBL/GenBank/DDBJ databases">
        <title>Mikania micrantha, genome provides insights into the molecular mechanism of rapid growth.</title>
        <authorList>
            <person name="Liu B."/>
        </authorList>
    </citation>
    <scope>NUCLEOTIDE SEQUENCE [LARGE SCALE GENOMIC DNA]</scope>
    <source>
        <strain evidence="10">NLD-2019</strain>
        <tissue evidence="10">Leaf</tissue>
    </source>
</reference>
<dbReference type="InterPro" id="IPR036322">
    <property type="entry name" value="WD40_repeat_dom_sf"/>
</dbReference>
<dbReference type="GO" id="GO:0008270">
    <property type="term" value="F:zinc ion binding"/>
    <property type="evidence" value="ECO:0007669"/>
    <property type="project" value="UniProtKB-KW"/>
</dbReference>
<dbReference type="InterPro" id="IPR020472">
    <property type="entry name" value="WD40_PAC1"/>
</dbReference>
<dbReference type="SUPFAM" id="SSF57850">
    <property type="entry name" value="RING/U-box"/>
    <property type="match status" value="1"/>
</dbReference>
<evidence type="ECO:0000256" key="2">
    <source>
        <dbReference type="ARBA" id="ARBA00022723"/>
    </source>
</evidence>
<evidence type="ECO:0000256" key="3">
    <source>
        <dbReference type="ARBA" id="ARBA00022737"/>
    </source>
</evidence>
<dbReference type="PANTHER" id="PTHR44080">
    <property type="entry name" value="E3 UBIQUITIN-PROTEIN LIGASE COP1"/>
    <property type="match status" value="1"/>
</dbReference>
<dbReference type="InterPro" id="IPR017907">
    <property type="entry name" value="Znf_RING_CS"/>
</dbReference>
<keyword evidence="3" id="KW-0677">Repeat</keyword>
<dbReference type="PROSITE" id="PS50294">
    <property type="entry name" value="WD_REPEATS_REGION"/>
    <property type="match status" value="2"/>
</dbReference>
<dbReference type="PROSITE" id="PS00518">
    <property type="entry name" value="ZF_RING_1"/>
    <property type="match status" value="1"/>
</dbReference>
<feature type="coiled-coil region" evidence="8">
    <location>
        <begin position="129"/>
        <end position="168"/>
    </location>
</feature>
<keyword evidence="5" id="KW-0862">Zinc</keyword>
<evidence type="ECO:0000256" key="1">
    <source>
        <dbReference type="ARBA" id="ARBA00022574"/>
    </source>
</evidence>
<gene>
    <name evidence="10" type="ORF">E3N88_05316</name>
</gene>
<protein>
    <recommendedName>
        <fullName evidence="9">RING-type domain-containing protein</fullName>
    </recommendedName>
</protein>
<dbReference type="PRINTS" id="PR00320">
    <property type="entry name" value="GPROTEINBRPT"/>
</dbReference>
<keyword evidence="11" id="KW-1185">Reference proteome</keyword>
<evidence type="ECO:0000256" key="6">
    <source>
        <dbReference type="PROSITE-ProRule" id="PRU00175"/>
    </source>
</evidence>
<dbReference type="Gene3D" id="2.130.10.10">
    <property type="entry name" value="YVTN repeat-like/Quinoprotein amine dehydrogenase"/>
    <property type="match status" value="1"/>
</dbReference>
<keyword evidence="4 6" id="KW-0863">Zinc-finger</keyword>
<dbReference type="InterPro" id="IPR001680">
    <property type="entry name" value="WD40_rpt"/>
</dbReference>
<dbReference type="InterPro" id="IPR042755">
    <property type="entry name" value="COP1"/>
</dbReference>
<dbReference type="Gene3D" id="3.30.40.10">
    <property type="entry name" value="Zinc/RING finger domain, C3HC4 (zinc finger)"/>
    <property type="match status" value="1"/>
</dbReference>
<comment type="caution">
    <text evidence="10">The sequence shown here is derived from an EMBL/GenBank/DDBJ whole genome shotgun (WGS) entry which is preliminary data.</text>
</comment>
<accession>A0A5N6PMT3</accession>
<feature type="repeat" description="WD" evidence="7">
    <location>
        <begin position="538"/>
        <end position="578"/>
    </location>
</feature>
<keyword evidence="1 7" id="KW-0853">WD repeat</keyword>
<evidence type="ECO:0000313" key="10">
    <source>
        <dbReference type="EMBL" id="KAD6794420.1"/>
    </source>
</evidence>
<dbReference type="Pfam" id="PF00400">
    <property type="entry name" value="WD40"/>
    <property type="match status" value="2"/>
</dbReference>
<feature type="domain" description="RING-type" evidence="9">
    <location>
        <begin position="43"/>
        <end position="80"/>
    </location>
</feature>
<evidence type="ECO:0000256" key="5">
    <source>
        <dbReference type="ARBA" id="ARBA00022833"/>
    </source>
</evidence>
<dbReference type="SMART" id="SM00184">
    <property type="entry name" value="RING"/>
    <property type="match status" value="1"/>
</dbReference>
<evidence type="ECO:0000313" key="11">
    <source>
        <dbReference type="Proteomes" id="UP000326396"/>
    </source>
</evidence>